<dbReference type="EMBL" id="GGEC01061229">
    <property type="protein sequence ID" value="MBX41713.1"/>
    <property type="molecule type" value="Transcribed_RNA"/>
</dbReference>
<protein>
    <submittedName>
        <fullName evidence="2">Uncharacterized protein</fullName>
    </submittedName>
</protein>
<evidence type="ECO:0000313" key="2">
    <source>
        <dbReference type="EMBL" id="MBX41713.1"/>
    </source>
</evidence>
<sequence length="37" mass="4753">MSLFSVHWYIFMKVFPIWCYFFFFSHLVHYVIKNFLN</sequence>
<proteinExistence type="predicted"/>
<evidence type="ECO:0000256" key="1">
    <source>
        <dbReference type="SAM" id="Phobius"/>
    </source>
</evidence>
<keyword evidence="1" id="KW-0472">Membrane</keyword>
<organism evidence="2">
    <name type="scientific">Rhizophora mucronata</name>
    <name type="common">Asiatic mangrove</name>
    <dbReference type="NCBI Taxonomy" id="61149"/>
    <lineage>
        <taxon>Eukaryota</taxon>
        <taxon>Viridiplantae</taxon>
        <taxon>Streptophyta</taxon>
        <taxon>Embryophyta</taxon>
        <taxon>Tracheophyta</taxon>
        <taxon>Spermatophyta</taxon>
        <taxon>Magnoliopsida</taxon>
        <taxon>eudicotyledons</taxon>
        <taxon>Gunneridae</taxon>
        <taxon>Pentapetalae</taxon>
        <taxon>rosids</taxon>
        <taxon>fabids</taxon>
        <taxon>Malpighiales</taxon>
        <taxon>Rhizophoraceae</taxon>
        <taxon>Rhizophora</taxon>
    </lineage>
</organism>
<accession>A0A2P2NGZ3</accession>
<keyword evidence="1" id="KW-1133">Transmembrane helix</keyword>
<keyword evidence="1" id="KW-0812">Transmembrane</keyword>
<feature type="transmembrane region" description="Helical" evidence="1">
    <location>
        <begin position="6"/>
        <end position="32"/>
    </location>
</feature>
<name>A0A2P2NGZ3_RHIMU</name>
<reference evidence="2" key="1">
    <citation type="submission" date="2018-02" db="EMBL/GenBank/DDBJ databases">
        <title>Rhizophora mucronata_Transcriptome.</title>
        <authorList>
            <person name="Meera S.P."/>
            <person name="Sreeshan A."/>
            <person name="Augustine A."/>
        </authorList>
    </citation>
    <scope>NUCLEOTIDE SEQUENCE</scope>
    <source>
        <tissue evidence="2">Leaf</tissue>
    </source>
</reference>
<dbReference type="AlphaFoldDB" id="A0A2P2NGZ3"/>